<dbReference type="PANTHER" id="PTHR48090:SF3">
    <property type="entry name" value="UNDECAPRENYL-PHOSPHATE 4-DEOXY-4-FORMAMIDO-L-ARABINOSE TRANSFERASE"/>
    <property type="match status" value="1"/>
</dbReference>
<dbReference type="AlphaFoldDB" id="U3A6Q3"/>
<dbReference type="GO" id="GO:0005886">
    <property type="term" value="C:plasma membrane"/>
    <property type="evidence" value="ECO:0007669"/>
    <property type="project" value="TreeGrafter"/>
</dbReference>
<dbReference type="RefSeq" id="WP_021707337.1">
    <property type="nucleotide sequence ID" value="NZ_BATJ01000028.1"/>
</dbReference>
<evidence type="ECO:0000256" key="4">
    <source>
        <dbReference type="ARBA" id="ARBA00022692"/>
    </source>
</evidence>
<dbReference type="SUPFAM" id="SSF53448">
    <property type="entry name" value="Nucleotide-diphospho-sugar transferases"/>
    <property type="match status" value="1"/>
</dbReference>
<sequence length="243" mass="27559">MQISVVIPAKNEQGNVSRLIEEIHEVLHPQYQFEIVLTDDGSTDNTVDDAIQAAERLGTALQVFSHADSCGQSTAVHTAVHHARGHLIATLDADGQNDPHDIPSMIEKAFSLENEHFCIAGYRKGRKDTPWVRFQSKVANRVRHALLKDGVPDSGCGLKVFPRHTFVLLPYFDHMHRFLPALIRRLNGKIVIHPVNHRDRIEGVSKYTVWNRLWVGIVDLIGVAWLIRRTKWPTIKCAYRSNE</sequence>
<dbReference type="GO" id="GO:0009103">
    <property type="term" value="P:lipopolysaccharide biosynthetic process"/>
    <property type="evidence" value="ECO:0007669"/>
    <property type="project" value="UniProtKB-KW"/>
</dbReference>
<gene>
    <name evidence="9" type="ORF">VPR01S_28_00250</name>
</gene>
<keyword evidence="5" id="KW-0448">Lipopolysaccharide biosynthesis</keyword>
<evidence type="ECO:0000259" key="8">
    <source>
        <dbReference type="Pfam" id="PF00535"/>
    </source>
</evidence>
<dbReference type="eggNOG" id="COG0463">
    <property type="taxonomic scope" value="Bacteria"/>
</dbReference>
<evidence type="ECO:0000256" key="3">
    <source>
        <dbReference type="ARBA" id="ARBA00022679"/>
    </source>
</evidence>
<keyword evidence="3 9" id="KW-0808">Transferase</keyword>
<dbReference type="Pfam" id="PF00535">
    <property type="entry name" value="Glycos_transf_2"/>
    <property type="match status" value="1"/>
</dbReference>
<dbReference type="CDD" id="cd04179">
    <property type="entry name" value="DPM_DPG-synthase_like"/>
    <property type="match status" value="1"/>
</dbReference>
<evidence type="ECO:0000313" key="10">
    <source>
        <dbReference type="Proteomes" id="UP000016570"/>
    </source>
</evidence>
<dbReference type="Gene3D" id="3.90.550.10">
    <property type="entry name" value="Spore Coat Polysaccharide Biosynthesis Protein SpsA, Chain A"/>
    <property type="match status" value="1"/>
</dbReference>
<keyword evidence="2" id="KW-0328">Glycosyltransferase</keyword>
<dbReference type="InterPro" id="IPR001173">
    <property type="entry name" value="Glyco_trans_2-like"/>
</dbReference>
<dbReference type="Proteomes" id="UP000016570">
    <property type="component" value="Unassembled WGS sequence"/>
</dbReference>
<keyword evidence="4" id="KW-0812">Transmembrane</keyword>
<keyword evidence="6" id="KW-1133">Transmembrane helix</keyword>
<evidence type="ECO:0000256" key="6">
    <source>
        <dbReference type="ARBA" id="ARBA00022989"/>
    </source>
</evidence>
<evidence type="ECO:0000256" key="2">
    <source>
        <dbReference type="ARBA" id="ARBA00022676"/>
    </source>
</evidence>
<dbReference type="EMBL" id="BATJ01000028">
    <property type="protein sequence ID" value="GAD69370.1"/>
    <property type="molecule type" value="Genomic_DNA"/>
</dbReference>
<evidence type="ECO:0000256" key="1">
    <source>
        <dbReference type="ARBA" id="ARBA00022475"/>
    </source>
</evidence>
<keyword evidence="7" id="KW-0472">Membrane</keyword>
<dbReference type="PANTHER" id="PTHR48090">
    <property type="entry name" value="UNDECAPRENYL-PHOSPHATE 4-DEOXY-4-FORMAMIDO-L-ARABINOSE TRANSFERASE-RELATED"/>
    <property type="match status" value="1"/>
</dbReference>
<dbReference type="InterPro" id="IPR029044">
    <property type="entry name" value="Nucleotide-diphossugar_trans"/>
</dbReference>
<evidence type="ECO:0000256" key="5">
    <source>
        <dbReference type="ARBA" id="ARBA00022985"/>
    </source>
</evidence>
<feature type="domain" description="Glycosyltransferase 2-like" evidence="8">
    <location>
        <begin position="4"/>
        <end position="163"/>
    </location>
</feature>
<dbReference type="STRING" id="1219065.VPR01S_28_00250"/>
<keyword evidence="1" id="KW-1003">Cell membrane</keyword>
<evidence type="ECO:0000313" key="9">
    <source>
        <dbReference type="EMBL" id="GAD69370.1"/>
    </source>
</evidence>
<keyword evidence="10" id="KW-1185">Reference proteome</keyword>
<comment type="caution">
    <text evidence="9">The sequence shown here is derived from an EMBL/GenBank/DDBJ whole genome shotgun (WGS) entry which is preliminary data.</text>
</comment>
<proteinExistence type="predicted"/>
<protein>
    <submittedName>
        <fullName evidence="9">Putative glycosyltransferase</fullName>
    </submittedName>
</protein>
<dbReference type="InterPro" id="IPR050256">
    <property type="entry name" value="Glycosyltransferase_2"/>
</dbReference>
<dbReference type="GO" id="GO:0099621">
    <property type="term" value="F:undecaprenyl-phosphate 4-deoxy-4-formamido-L-arabinose transferase activity"/>
    <property type="evidence" value="ECO:0007669"/>
    <property type="project" value="TreeGrafter"/>
</dbReference>
<accession>U3A6Q3</accession>
<evidence type="ECO:0000256" key="7">
    <source>
        <dbReference type="ARBA" id="ARBA00023136"/>
    </source>
</evidence>
<name>U3A6Q3_VIBPR</name>
<dbReference type="FunFam" id="3.90.550.10:FF:000170">
    <property type="entry name" value="Dolichol-phosphate mannosyltransferase"/>
    <property type="match status" value="1"/>
</dbReference>
<reference evidence="9 10" key="1">
    <citation type="submission" date="2013-09" db="EMBL/GenBank/DDBJ databases">
        <title>Whole genome shotgun sequence of Vibrio proteolyticus NBRC 13287.</title>
        <authorList>
            <person name="Isaki S."/>
            <person name="Hosoyama A."/>
            <person name="Numata M."/>
            <person name="Hashimoto M."/>
            <person name="Hosoyama Y."/>
            <person name="Tsuchikane K."/>
            <person name="Noguchi M."/>
            <person name="Hirakata S."/>
            <person name="Ichikawa N."/>
            <person name="Ohji S."/>
            <person name="Yamazoe A."/>
            <person name="Fujita N."/>
        </authorList>
    </citation>
    <scope>NUCLEOTIDE SEQUENCE [LARGE SCALE GENOMIC DNA]</scope>
    <source>
        <strain evidence="9 10">NBRC 13287</strain>
    </source>
</reference>
<organism evidence="9 10">
    <name type="scientific">Vibrio proteolyticus NBRC 13287</name>
    <dbReference type="NCBI Taxonomy" id="1219065"/>
    <lineage>
        <taxon>Bacteria</taxon>
        <taxon>Pseudomonadati</taxon>
        <taxon>Pseudomonadota</taxon>
        <taxon>Gammaproteobacteria</taxon>
        <taxon>Vibrionales</taxon>
        <taxon>Vibrionaceae</taxon>
        <taxon>Vibrio</taxon>
    </lineage>
</organism>